<dbReference type="InterPro" id="IPR036322">
    <property type="entry name" value="WD40_repeat_dom_sf"/>
</dbReference>
<evidence type="ECO:0000313" key="5">
    <source>
        <dbReference type="Proteomes" id="UP000011668"/>
    </source>
</evidence>
<dbReference type="GO" id="GO:1990234">
    <property type="term" value="C:transferase complex"/>
    <property type="evidence" value="ECO:0007669"/>
    <property type="project" value="UniProtKB-ARBA"/>
</dbReference>
<dbReference type="OMA" id="HDDLIYC"/>
<dbReference type="Proteomes" id="UP000011668">
    <property type="component" value="Unassembled WGS sequence"/>
</dbReference>
<comment type="caution">
    <text evidence="4">The sequence shown here is derived from an EMBL/GenBank/DDBJ whole genome shotgun (WGS) entry which is preliminary data.</text>
</comment>
<dbReference type="HOGENOM" id="CLU_000288_57_19_1"/>
<gene>
    <name evidence="4" type="ORF">AG1IA_09789</name>
</gene>
<dbReference type="SMART" id="SM00320">
    <property type="entry name" value="WD40"/>
    <property type="match status" value="3"/>
</dbReference>
<dbReference type="InterPro" id="IPR001680">
    <property type="entry name" value="WD40_rpt"/>
</dbReference>
<dbReference type="SUPFAM" id="SSF50978">
    <property type="entry name" value="WD40 repeat-like"/>
    <property type="match status" value="1"/>
</dbReference>
<evidence type="ECO:0000256" key="3">
    <source>
        <dbReference type="PROSITE-ProRule" id="PRU00221"/>
    </source>
</evidence>
<reference evidence="4 5" key="1">
    <citation type="journal article" date="2013" name="Nat. Commun.">
        <title>The evolution and pathogenic mechanisms of the rice sheath blight pathogen.</title>
        <authorList>
            <person name="Zheng A."/>
            <person name="Lin R."/>
            <person name="Xu L."/>
            <person name="Qin P."/>
            <person name="Tang C."/>
            <person name="Ai P."/>
            <person name="Zhang D."/>
            <person name="Liu Y."/>
            <person name="Sun Z."/>
            <person name="Feng H."/>
            <person name="Wang Y."/>
            <person name="Chen Y."/>
            <person name="Liang X."/>
            <person name="Fu R."/>
            <person name="Li Q."/>
            <person name="Zhang J."/>
            <person name="Yu X."/>
            <person name="Xie Z."/>
            <person name="Ding L."/>
            <person name="Guan P."/>
            <person name="Tang J."/>
            <person name="Liang Y."/>
            <person name="Wang S."/>
            <person name="Deng Q."/>
            <person name="Li S."/>
            <person name="Zhu J."/>
            <person name="Wang L."/>
            <person name="Liu H."/>
            <person name="Li P."/>
        </authorList>
    </citation>
    <scope>NUCLEOTIDE SEQUENCE [LARGE SCALE GENOMIC DNA]</scope>
    <source>
        <strain evidence="5">AG-1 IA</strain>
    </source>
</reference>
<evidence type="ECO:0000256" key="2">
    <source>
        <dbReference type="ARBA" id="ARBA00022737"/>
    </source>
</evidence>
<dbReference type="PANTHER" id="PTHR22847">
    <property type="entry name" value="WD40 REPEAT PROTEIN"/>
    <property type="match status" value="1"/>
</dbReference>
<sequence length="212" mass="23281">MMWDASTGAQLRSVSEAHADCIYSIAYSHDGALLASGSYDMTIRLWNTHTGQPIGDPLRGHGGGVRCVAFSSQGDKLVSGSDDRTIRIWDVESRTSIAVLEGHTGYVLSVTFSPNGAYAVSGSADTMIRVWNAPTSSSAHDIQQSRSLNWKIDKDGWVRDSRDHLLFWVPPDLRGALLMPQNTMLISRQGKAELELTNAKIGNEWEACYRPL</sequence>
<accession>L8WHI2</accession>
<dbReference type="Gene3D" id="2.130.10.10">
    <property type="entry name" value="YVTN repeat-like/Quinoprotein amine dehydrogenase"/>
    <property type="match status" value="1"/>
</dbReference>
<name>L8WHI2_THACA</name>
<evidence type="ECO:0000256" key="1">
    <source>
        <dbReference type="ARBA" id="ARBA00022574"/>
    </source>
</evidence>
<feature type="repeat" description="WD" evidence="3">
    <location>
        <begin position="100"/>
        <end position="141"/>
    </location>
</feature>
<proteinExistence type="predicted"/>
<dbReference type="OrthoDB" id="3027122at2759"/>
<dbReference type="STRING" id="983506.L8WHI2"/>
<organism evidence="4 5">
    <name type="scientific">Thanatephorus cucumeris (strain AG1-IA)</name>
    <name type="common">Rice sheath blight fungus</name>
    <name type="synonym">Rhizoctonia solani</name>
    <dbReference type="NCBI Taxonomy" id="983506"/>
    <lineage>
        <taxon>Eukaryota</taxon>
        <taxon>Fungi</taxon>
        <taxon>Dikarya</taxon>
        <taxon>Basidiomycota</taxon>
        <taxon>Agaricomycotina</taxon>
        <taxon>Agaricomycetes</taxon>
        <taxon>Cantharellales</taxon>
        <taxon>Ceratobasidiaceae</taxon>
        <taxon>Rhizoctonia</taxon>
        <taxon>Rhizoctonia solani AG-1</taxon>
    </lineage>
</organism>
<dbReference type="EMBL" id="AFRT01004077">
    <property type="protein sequence ID" value="ELU36182.1"/>
    <property type="molecule type" value="Genomic_DNA"/>
</dbReference>
<protein>
    <submittedName>
        <fullName evidence="4">WD40 domain-containing protein</fullName>
    </submittedName>
</protein>
<dbReference type="AlphaFoldDB" id="L8WHI2"/>
<evidence type="ECO:0000313" key="4">
    <source>
        <dbReference type="EMBL" id="ELU36182.1"/>
    </source>
</evidence>
<dbReference type="PROSITE" id="PS00678">
    <property type="entry name" value="WD_REPEATS_1"/>
    <property type="match status" value="2"/>
</dbReference>
<dbReference type="PRINTS" id="PR00320">
    <property type="entry name" value="GPROTEINBRPT"/>
</dbReference>
<dbReference type="InterPro" id="IPR019775">
    <property type="entry name" value="WD40_repeat_CS"/>
</dbReference>
<feature type="repeat" description="WD" evidence="3">
    <location>
        <begin position="58"/>
        <end position="99"/>
    </location>
</feature>
<keyword evidence="5" id="KW-1185">Reference proteome</keyword>
<keyword evidence="1 3" id="KW-0853">WD repeat</keyword>
<dbReference type="PROSITE" id="PS50082">
    <property type="entry name" value="WD_REPEATS_2"/>
    <property type="match status" value="3"/>
</dbReference>
<keyword evidence="2" id="KW-0677">Repeat</keyword>
<dbReference type="InterPro" id="IPR020472">
    <property type="entry name" value="WD40_PAC1"/>
</dbReference>
<dbReference type="PROSITE" id="PS50294">
    <property type="entry name" value="WD_REPEATS_REGION"/>
    <property type="match status" value="3"/>
</dbReference>
<dbReference type="Pfam" id="PF00400">
    <property type="entry name" value="WD40"/>
    <property type="match status" value="3"/>
</dbReference>
<feature type="repeat" description="WD" evidence="3">
    <location>
        <begin position="15"/>
        <end position="56"/>
    </location>
</feature>
<dbReference type="InterPro" id="IPR015943">
    <property type="entry name" value="WD40/YVTN_repeat-like_dom_sf"/>
</dbReference>
<dbReference type="PANTHER" id="PTHR22847:SF637">
    <property type="entry name" value="WD REPEAT DOMAIN 5B"/>
    <property type="match status" value="1"/>
</dbReference>